<feature type="compositionally biased region" description="Pro residues" evidence="1">
    <location>
        <begin position="158"/>
        <end position="172"/>
    </location>
</feature>
<proteinExistence type="predicted"/>
<name>A0A8V0YI52_CHICK</name>
<dbReference type="Ensembl" id="ENSGALT00010031256.1">
    <property type="protein sequence ID" value="ENSGALP00010018216.1"/>
    <property type="gene ID" value="ENSGALG00010013036.1"/>
</dbReference>
<feature type="region of interest" description="Disordered" evidence="1">
    <location>
        <begin position="38"/>
        <end position="182"/>
    </location>
</feature>
<sequence length="182" mass="18352">QGRRLGTPSQAVTDVAVPAELLERGALLAEAVLGAVGGGRAGAGAARGAGPGRGRHELLNGAGRGPRVPAAAHPVHGGRGAAAQRRLHLPQPAQRLQQQRRRRAPHAPRHGAARSHRPAATAAPPRRHPPRARSPTRPPPRRGRHDTGSGAGKGGAPPSGPAPRPQAPPPAAPRAVCTGVGG</sequence>
<reference evidence="2" key="1">
    <citation type="submission" date="2020-11" db="EMBL/GenBank/DDBJ databases">
        <title>Gallus gallus (Chicken) genome, bGalGal1, GRCg7b, maternal haplotype autosomes + Z &amp; W.</title>
        <authorList>
            <person name="Warren W."/>
            <person name="Formenti G."/>
            <person name="Fedrigo O."/>
            <person name="Haase B."/>
            <person name="Mountcastle J."/>
            <person name="Balacco J."/>
            <person name="Tracey A."/>
            <person name="Schneider V."/>
            <person name="Okimoto R."/>
            <person name="Cheng H."/>
            <person name="Hawken R."/>
            <person name="Howe K."/>
            <person name="Jarvis E.D."/>
        </authorList>
    </citation>
    <scope>NUCLEOTIDE SEQUENCE [LARGE SCALE GENOMIC DNA]</scope>
    <source>
        <strain evidence="2">Broiler</strain>
    </source>
</reference>
<accession>A0A8V0YI52</accession>
<dbReference type="Proteomes" id="UP000000539">
    <property type="component" value="Chromosome 8"/>
</dbReference>
<organism evidence="2 3">
    <name type="scientific">Gallus gallus</name>
    <name type="common">Chicken</name>
    <dbReference type="NCBI Taxonomy" id="9031"/>
    <lineage>
        <taxon>Eukaryota</taxon>
        <taxon>Metazoa</taxon>
        <taxon>Chordata</taxon>
        <taxon>Craniata</taxon>
        <taxon>Vertebrata</taxon>
        <taxon>Euteleostomi</taxon>
        <taxon>Archelosauria</taxon>
        <taxon>Archosauria</taxon>
        <taxon>Dinosauria</taxon>
        <taxon>Saurischia</taxon>
        <taxon>Theropoda</taxon>
        <taxon>Coelurosauria</taxon>
        <taxon>Aves</taxon>
        <taxon>Neognathae</taxon>
        <taxon>Galloanserae</taxon>
        <taxon>Galliformes</taxon>
        <taxon>Phasianidae</taxon>
        <taxon>Phasianinae</taxon>
        <taxon>Gallus</taxon>
    </lineage>
</organism>
<dbReference type="GeneTree" id="ENSGT01070000257182"/>
<reference evidence="2" key="3">
    <citation type="submission" date="2025-09" db="UniProtKB">
        <authorList>
            <consortium name="Ensembl"/>
        </authorList>
    </citation>
    <scope>IDENTIFICATION</scope>
    <source>
        <strain evidence="2">broiler</strain>
    </source>
</reference>
<evidence type="ECO:0000313" key="2">
    <source>
        <dbReference type="Ensembl" id="ENSGALP00010018216.1"/>
    </source>
</evidence>
<protein>
    <submittedName>
        <fullName evidence="2">Uncharacterized protein</fullName>
    </submittedName>
</protein>
<feature type="compositionally biased region" description="Gly residues" evidence="1">
    <location>
        <begin position="38"/>
        <end position="52"/>
    </location>
</feature>
<evidence type="ECO:0000256" key="1">
    <source>
        <dbReference type="SAM" id="MobiDB-lite"/>
    </source>
</evidence>
<feature type="compositionally biased region" description="Low complexity" evidence="1">
    <location>
        <begin position="65"/>
        <end position="75"/>
    </location>
</feature>
<feature type="compositionally biased region" description="Basic residues" evidence="1">
    <location>
        <begin position="98"/>
        <end position="117"/>
    </location>
</feature>
<reference evidence="2" key="2">
    <citation type="submission" date="2025-08" db="UniProtKB">
        <authorList>
            <consortium name="Ensembl"/>
        </authorList>
    </citation>
    <scope>IDENTIFICATION</scope>
    <source>
        <strain evidence="2">broiler</strain>
    </source>
</reference>
<dbReference type="AlphaFoldDB" id="A0A8V0YI52"/>
<keyword evidence="3" id="KW-1185">Reference proteome</keyword>
<evidence type="ECO:0000313" key="3">
    <source>
        <dbReference type="Proteomes" id="UP000000539"/>
    </source>
</evidence>